<reference evidence="1 2" key="1">
    <citation type="submission" date="2013-12" db="EMBL/GenBank/DDBJ databases">
        <title>Improved hybrid genome assemblies of Bacteroides xylanisolvens SD CC 1b and Bacteroides xylanisolvens SD CC 2a using Illumina and 454 Sequencing.</title>
        <authorList>
            <person name="Ramaraj T."/>
            <person name="Sundararajan A."/>
            <person name="Mudge J."/>
            <person name="Schilkey F.D."/>
            <person name="Delvecchio V."/>
            <person name="Donlon M."/>
            <person name="Ziemer C."/>
        </authorList>
    </citation>
    <scope>NUCLEOTIDE SEQUENCE [LARGE SCALE GENOMIC DNA]</scope>
</reference>
<dbReference type="EMBL" id="CBXG010000056">
    <property type="protein sequence ID" value="CDM07656.1"/>
    <property type="molecule type" value="Genomic_DNA"/>
</dbReference>
<protein>
    <submittedName>
        <fullName evidence="1">Uncharacterized protein</fullName>
    </submittedName>
</protein>
<organism evidence="1 2">
    <name type="scientific">Bacteroides xylanisolvens SD CC 1b</name>
    <dbReference type="NCBI Taxonomy" id="702447"/>
    <lineage>
        <taxon>Bacteria</taxon>
        <taxon>Pseudomonadati</taxon>
        <taxon>Bacteroidota</taxon>
        <taxon>Bacteroidia</taxon>
        <taxon>Bacteroidales</taxon>
        <taxon>Bacteroidaceae</taxon>
        <taxon>Bacteroides</taxon>
    </lineage>
</organism>
<dbReference type="Proteomes" id="UP000019380">
    <property type="component" value="Unassembled WGS sequence"/>
</dbReference>
<evidence type="ECO:0000313" key="2">
    <source>
        <dbReference type="Proteomes" id="UP000019380"/>
    </source>
</evidence>
<comment type="caution">
    <text evidence="1">The sequence shown here is derived from an EMBL/GenBank/DDBJ whole genome shotgun (WGS) entry which is preliminary data.</text>
</comment>
<sequence length="44" mass="5026">MISSFKDLILLLLIILPGLIELKIKNNCYPNSNCNEFGFGIYHL</sequence>
<accession>D4VPQ7</accession>
<dbReference type="AlphaFoldDB" id="D4VPQ7"/>
<gene>
    <name evidence="1" type="ORF">BN890_52840</name>
</gene>
<proteinExistence type="predicted"/>
<name>D4VPQ7_9BACE</name>
<evidence type="ECO:0000313" key="1">
    <source>
        <dbReference type="EMBL" id="CDM07656.1"/>
    </source>
</evidence>